<dbReference type="GO" id="GO:0005576">
    <property type="term" value="C:extracellular region"/>
    <property type="evidence" value="ECO:0007669"/>
    <property type="project" value="UniProtKB-SubCell"/>
</dbReference>
<dbReference type="AlphaFoldDB" id="A0A3B9IUL3"/>
<evidence type="ECO:0000256" key="3">
    <source>
        <dbReference type="ARBA" id="ARBA00022525"/>
    </source>
</evidence>
<keyword evidence="5" id="KW-0677">Repeat</keyword>
<dbReference type="Gene3D" id="2.150.10.10">
    <property type="entry name" value="Serralysin-like metalloprotease, C-terminal"/>
    <property type="match status" value="5"/>
</dbReference>
<dbReference type="Pfam" id="PF00353">
    <property type="entry name" value="HemolysinCabind"/>
    <property type="match status" value="7"/>
</dbReference>
<comment type="caution">
    <text evidence="8">The sequence shown here is derived from an EMBL/GenBank/DDBJ whole genome shotgun (WGS) entry which is preliminary data.</text>
</comment>
<keyword evidence="7" id="KW-0472">Membrane</keyword>
<keyword evidence="3" id="KW-0964">Secreted</keyword>
<dbReference type="PANTHER" id="PTHR38340">
    <property type="entry name" value="S-LAYER PROTEIN"/>
    <property type="match status" value="1"/>
</dbReference>
<gene>
    <name evidence="8" type="ORF">DCK97_26245</name>
</gene>
<evidence type="ECO:0000313" key="9">
    <source>
        <dbReference type="Proteomes" id="UP000257706"/>
    </source>
</evidence>
<accession>A0A3B9IUL3</accession>
<dbReference type="InterPro" id="IPR018511">
    <property type="entry name" value="Hemolysin-typ_Ca-bd_CS"/>
</dbReference>
<organism evidence="8 9">
    <name type="scientific">Tistrella mobilis</name>
    <dbReference type="NCBI Taxonomy" id="171437"/>
    <lineage>
        <taxon>Bacteria</taxon>
        <taxon>Pseudomonadati</taxon>
        <taxon>Pseudomonadota</taxon>
        <taxon>Alphaproteobacteria</taxon>
        <taxon>Geminicoccales</taxon>
        <taxon>Geminicoccaceae</taxon>
        <taxon>Tistrella</taxon>
    </lineage>
</organism>
<dbReference type="GO" id="GO:0005509">
    <property type="term" value="F:calcium ion binding"/>
    <property type="evidence" value="ECO:0007669"/>
    <property type="project" value="InterPro"/>
</dbReference>
<proteinExistence type="predicted"/>
<dbReference type="InterPro" id="IPR003995">
    <property type="entry name" value="RTX_toxin_determinant-A"/>
</dbReference>
<evidence type="ECO:0000256" key="2">
    <source>
        <dbReference type="ARBA" id="ARBA00004613"/>
    </source>
</evidence>
<dbReference type="Proteomes" id="UP000257706">
    <property type="component" value="Unassembled WGS sequence"/>
</dbReference>
<dbReference type="InterPro" id="IPR011049">
    <property type="entry name" value="Serralysin-like_metalloprot_C"/>
</dbReference>
<evidence type="ECO:0000313" key="8">
    <source>
        <dbReference type="EMBL" id="HAE50919.1"/>
    </source>
</evidence>
<evidence type="ECO:0000256" key="1">
    <source>
        <dbReference type="ARBA" id="ARBA00004370"/>
    </source>
</evidence>
<dbReference type="PROSITE" id="PS00330">
    <property type="entry name" value="HEMOLYSIN_CALCIUM"/>
    <property type="match status" value="5"/>
</dbReference>
<comment type="subcellular location">
    <subcellularLocation>
        <location evidence="1">Membrane</location>
    </subcellularLocation>
    <subcellularLocation>
        <location evidence="2">Secreted</location>
    </subcellularLocation>
</comment>
<dbReference type="GO" id="GO:0090729">
    <property type="term" value="F:toxin activity"/>
    <property type="evidence" value="ECO:0007669"/>
    <property type="project" value="UniProtKB-KW"/>
</dbReference>
<keyword evidence="4" id="KW-0800">Toxin</keyword>
<dbReference type="PRINTS" id="PR01488">
    <property type="entry name" value="RTXTOXINA"/>
</dbReference>
<evidence type="ECO:0000256" key="4">
    <source>
        <dbReference type="ARBA" id="ARBA00022656"/>
    </source>
</evidence>
<sequence length="1056" mass="109808">MPLSFNPNDLSDPVSYATDFWAEVGNFSSIPRLDPVSQATYPVDRTVYVWRLGSDRTISIASDYAQEPGTPNITPGMAILNVTIVQRGDVSFDVPAAGWEVSRVVTGTKVSDATLDAIYDGSSPLTYTFVDGTSLDTTSTTRSTTVMGEPAIETTTWSDQYLLLVEVMPIGSYGSHERIVVTEGPIDGARETIWGDDWLTPPDEGSVHTPEVFDAPDGWIIIENAAGTDIGAETHVVINSQGQVDADASTFLTAVADVSFEVAANFVGNYLHYVLGSSGELPFLAAFEQNQVILDSVGTYASTVVENGLTIFGSNASFEDISSVLSSYRIAQDTTFNSVRDELRSNTDLKALYPDDLSYLSTWEMSAPAFARMILTQTIRLESTLGSDNISVQITSDRTVTTEQTGPVVIFGSYAEDDITGSIYNDVLAGGQYADVLNGGAGDDILAGGRGADEIHGGSGFDIVSFADHPAGVSIRMYSDGTGKSSDGDTFTGIEAAAGSQFADTFQAASSGSIFRGMGGNDTFYAGAGGDTFEGGAGRDAANYLTSTSGVVVNLASGSGSAGYAENDILRSIEDLIGSYYADQLSGSDTANTLKGGDGDDVLRGRGGADRLDGGAGIDIASYTDANSAVHLNLASGTGTLGDAAGDILISIENVNGSAFNDVLEGDAGNNRLVGFSGDDVLRGRQGADFLDGRDGIDIATYSSSSVGVHVDLAMGRGFGGDAEGDQLVSIENVNGSTFDDVLEGDTGANHLIGFSGNDILRGRGGADILDGRDGIDIATYSTSSIGVRVDLASGRGFGGDAEGDQLVAIENVNGSTFDDVLEGDAGANHLIGFAGNDILRGRGGADILDGRHGIDIATYSTSDVGVRVDLALGQGFIGEADADRLISIENVNGSNFDDVLDGDANANHLIGFSGNDILSGRDGDDILDGRYGNDILIGGMGADRLAGGDGADIFRYISVGESTKVIANRDTIKDFSSSEGDRIDLSLIDANVNSPGAQSFTFIGTTAYTGSAGEVRYVLTSEGTIVYADIDGDRLSDLAILLEGNHALTGTDFIL</sequence>
<dbReference type="SUPFAM" id="SSF51120">
    <property type="entry name" value="beta-Roll"/>
    <property type="match status" value="6"/>
</dbReference>
<dbReference type="PANTHER" id="PTHR38340:SF1">
    <property type="entry name" value="S-LAYER PROTEIN"/>
    <property type="match status" value="1"/>
</dbReference>
<dbReference type="EMBL" id="DMAI01000428">
    <property type="protein sequence ID" value="HAE50919.1"/>
    <property type="molecule type" value="Genomic_DNA"/>
</dbReference>
<evidence type="ECO:0000256" key="7">
    <source>
        <dbReference type="ARBA" id="ARBA00023136"/>
    </source>
</evidence>
<dbReference type="InterPro" id="IPR001343">
    <property type="entry name" value="Hemolysn_Ca-bd"/>
</dbReference>
<name>A0A3B9IUL3_9PROT</name>
<dbReference type="GO" id="GO:0016020">
    <property type="term" value="C:membrane"/>
    <property type="evidence" value="ECO:0007669"/>
    <property type="project" value="UniProtKB-SubCell"/>
</dbReference>
<reference evidence="8 9" key="1">
    <citation type="journal article" date="2018" name="Nat. Biotechnol.">
        <title>A standardized bacterial taxonomy based on genome phylogeny substantially revises the tree of life.</title>
        <authorList>
            <person name="Parks D.H."/>
            <person name="Chuvochina M."/>
            <person name="Waite D.W."/>
            <person name="Rinke C."/>
            <person name="Skarshewski A."/>
            <person name="Chaumeil P.A."/>
            <person name="Hugenholtz P."/>
        </authorList>
    </citation>
    <scope>NUCLEOTIDE SEQUENCE [LARGE SCALE GENOMIC DNA]</scope>
    <source>
        <strain evidence="8">UBA8739</strain>
    </source>
</reference>
<evidence type="ECO:0000256" key="6">
    <source>
        <dbReference type="ARBA" id="ARBA00023026"/>
    </source>
</evidence>
<protein>
    <submittedName>
        <fullName evidence="8">Hemolysin</fullName>
    </submittedName>
</protein>
<dbReference type="PRINTS" id="PR00313">
    <property type="entry name" value="CABNDNGRPT"/>
</dbReference>
<dbReference type="InterPro" id="IPR050557">
    <property type="entry name" value="RTX_toxin/Mannuronan_C5-epim"/>
</dbReference>
<keyword evidence="6" id="KW-0843">Virulence</keyword>
<evidence type="ECO:0000256" key="5">
    <source>
        <dbReference type="ARBA" id="ARBA00022737"/>
    </source>
</evidence>